<dbReference type="EMBL" id="CP019605">
    <property type="protein sequence ID" value="AQP43540.1"/>
    <property type="molecule type" value="Genomic_DNA"/>
</dbReference>
<dbReference type="KEGG" id="tfl:RPIT_00825"/>
<dbReference type="InterPro" id="IPR029068">
    <property type="entry name" value="Glyas_Bleomycin-R_OHBP_Dase"/>
</dbReference>
<gene>
    <name evidence="1" type="ORF">RPIT_00825</name>
</gene>
<dbReference type="Gene3D" id="3.10.180.10">
    <property type="entry name" value="2,3-Dihydroxybiphenyl 1,2-Dioxygenase, domain 1"/>
    <property type="match status" value="1"/>
</dbReference>
<dbReference type="STRING" id="1610493.RPIT_00825"/>
<name>A0A1Q2CBR2_9ACTN</name>
<dbReference type="Pfam" id="PF00903">
    <property type="entry name" value="Glyoxalase"/>
    <property type="match status" value="1"/>
</dbReference>
<proteinExistence type="predicted"/>
<dbReference type="InterPro" id="IPR004360">
    <property type="entry name" value="Glyas_Fos-R_dOase_dom"/>
</dbReference>
<protein>
    <submittedName>
        <fullName evidence="1">Glyoxalase</fullName>
    </submittedName>
</protein>
<dbReference type="SUPFAM" id="SSF54593">
    <property type="entry name" value="Glyoxalase/Bleomycin resistance protein/Dihydroxybiphenyl dioxygenase"/>
    <property type="match status" value="1"/>
</dbReference>
<dbReference type="PANTHER" id="PTHR36503:SF1">
    <property type="entry name" value="BLR2520 PROTEIN"/>
    <property type="match status" value="1"/>
</dbReference>
<dbReference type="RefSeq" id="WP_077339623.1">
    <property type="nucleotide sequence ID" value="NZ_CP019605.1"/>
</dbReference>
<evidence type="ECO:0000313" key="1">
    <source>
        <dbReference type="EMBL" id="AQP43540.1"/>
    </source>
</evidence>
<dbReference type="InterPro" id="IPR037523">
    <property type="entry name" value="VOC_core"/>
</dbReference>
<dbReference type="AlphaFoldDB" id="A0A1Q2CBR2"/>
<evidence type="ECO:0000313" key="2">
    <source>
        <dbReference type="Proteomes" id="UP000188324"/>
    </source>
</evidence>
<accession>A0A1Q2CBR2</accession>
<dbReference type="Proteomes" id="UP000188324">
    <property type="component" value="Chromosome"/>
</dbReference>
<reference evidence="1 2" key="1">
    <citation type="journal article" date="2016" name="Int. J. Syst. Evol. Microbiol.">
        <title>Tessaracoccus flavus sp. nov., isolated from the drainage system of a lindane-producing factory.</title>
        <authorList>
            <person name="Kumari R."/>
            <person name="Singh P."/>
            <person name="Schumann P."/>
            <person name="Lal R."/>
        </authorList>
    </citation>
    <scope>NUCLEOTIDE SEQUENCE [LARGE SCALE GENOMIC DNA]</scope>
    <source>
        <strain evidence="1 2">RP1T</strain>
    </source>
</reference>
<dbReference type="PANTHER" id="PTHR36503">
    <property type="entry name" value="BLR2520 PROTEIN"/>
    <property type="match status" value="1"/>
</dbReference>
<organism evidence="1 2">
    <name type="scientific">Tessaracoccus flavus</name>
    <dbReference type="NCBI Taxonomy" id="1610493"/>
    <lineage>
        <taxon>Bacteria</taxon>
        <taxon>Bacillati</taxon>
        <taxon>Actinomycetota</taxon>
        <taxon>Actinomycetes</taxon>
        <taxon>Propionibacteriales</taxon>
        <taxon>Propionibacteriaceae</taxon>
        <taxon>Tessaracoccus</taxon>
    </lineage>
</organism>
<dbReference type="OrthoDB" id="9798430at2"/>
<keyword evidence="2" id="KW-1185">Reference proteome</keyword>
<sequence>MEPRLNFVTLAVTDIAAARRFYIEGLGWPAEFEAESIVMIRLSATLVLSLWAEDEFEAEVGPISRGDGLVPITLAHNVPAPADVDRVLADADAAGASDIVPGQSRAWGGYSGYFADPDGIRWEVAHNPSTLGVDLMRASGLLPRDTQAGGSRG</sequence>
<dbReference type="PROSITE" id="PS51819">
    <property type="entry name" value="VOC"/>
    <property type="match status" value="1"/>
</dbReference>